<keyword evidence="4 5" id="KW-0949">S-adenosyl-L-methionine</keyword>
<dbReference type="EC" id="2.1.1.-" evidence="6"/>
<dbReference type="InterPro" id="IPR029063">
    <property type="entry name" value="SAM-dependent_MTases_sf"/>
</dbReference>
<feature type="compositionally biased region" description="Low complexity" evidence="7">
    <location>
        <begin position="7"/>
        <end position="29"/>
    </location>
</feature>
<feature type="region of interest" description="Disordered" evidence="7">
    <location>
        <begin position="1"/>
        <end position="75"/>
    </location>
</feature>
<dbReference type="OrthoDB" id="540004at2759"/>
<dbReference type="AlphaFoldDB" id="A0A0D6EU87"/>
<dbReference type="InterPro" id="IPR024160">
    <property type="entry name" value="BIN3_SAM-bd_dom"/>
</dbReference>
<dbReference type="InterPro" id="IPR039772">
    <property type="entry name" value="Bin3-like"/>
</dbReference>
<dbReference type="GO" id="GO:0040031">
    <property type="term" value="P:snRNA modification"/>
    <property type="evidence" value="ECO:0007669"/>
    <property type="project" value="TreeGrafter"/>
</dbReference>
<dbReference type="Pfam" id="PF06859">
    <property type="entry name" value="Bin3"/>
    <property type="match status" value="1"/>
</dbReference>
<evidence type="ECO:0000256" key="7">
    <source>
        <dbReference type="SAM" id="MobiDB-lite"/>
    </source>
</evidence>
<dbReference type="Proteomes" id="UP000243876">
    <property type="component" value="Unassembled WGS sequence"/>
</dbReference>
<keyword evidence="2 6" id="KW-0489">Methyltransferase</keyword>
<evidence type="ECO:0000256" key="2">
    <source>
        <dbReference type="ARBA" id="ARBA00022603"/>
    </source>
</evidence>
<reference evidence="10" key="1">
    <citation type="submission" date="2015-02" db="EMBL/GenBank/DDBJ databases">
        <authorList>
            <person name="Gon?alves P."/>
        </authorList>
    </citation>
    <scope>NUCLEOTIDE SEQUENCE [LARGE SCALE GENOMIC DNA]</scope>
</reference>
<sequence>MPEPLHSAPQSGPSSPSSSSSALLPSAQSFTPPPTNTSRDRLHHRQTPYGNYKHYYSFRPASSSSSPASAPAPAPSPLDGRLALLDPALFANKSILDLGTNAGKISHELAAELRANEVLGVDIDPVLVQDAQRIARQRSLEGGGGGGGKCEFVCEDFMQPGWFDSLEQERGRHRFEVVLLFSVTKWLHLHHGDSGMLALFRSLYAFLPPRGVVIVEPQEWENYQRAVKKNKDLREVFKTLKMRPPFEEEMSGAGFALERKIEREEGGFSRPLMIWRKSGQ</sequence>
<dbReference type="SUPFAM" id="SSF53335">
    <property type="entry name" value="S-adenosyl-L-methionine-dependent methyltransferases"/>
    <property type="match status" value="1"/>
</dbReference>
<dbReference type="EMBL" id="CENE01000053">
    <property type="protein sequence ID" value="CEQ43150.1"/>
    <property type="molecule type" value="Genomic_DNA"/>
</dbReference>
<evidence type="ECO:0000256" key="6">
    <source>
        <dbReference type="RuleBase" id="RU367087"/>
    </source>
</evidence>
<dbReference type="PANTHER" id="PTHR12315">
    <property type="entry name" value="BICOID-INTERACTING PROTEIN RELATED"/>
    <property type="match status" value="1"/>
</dbReference>
<proteinExistence type="inferred from homology"/>
<dbReference type="GO" id="GO:0008173">
    <property type="term" value="F:RNA methyltransferase activity"/>
    <property type="evidence" value="ECO:0007669"/>
    <property type="project" value="UniProtKB-UniRule"/>
</dbReference>
<evidence type="ECO:0000256" key="1">
    <source>
        <dbReference type="ARBA" id="ARBA00008361"/>
    </source>
</evidence>
<evidence type="ECO:0000256" key="5">
    <source>
        <dbReference type="PROSITE-ProRule" id="PRU00848"/>
    </source>
</evidence>
<comment type="similarity">
    <text evidence="1 6">Belongs to the methyltransferase superfamily.</text>
</comment>
<dbReference type="GO" id="GO:0032259">
    <property type="term" value="P:methylation"/>
    <property type="evidence" value="ECO:0007669"/>
    <property type="project" value="UniProtKB-KW"/>
</dbReference>
<dbReference type="PROSITE" id="PS51515">
    <property type="entry name" value="BIN3_SAM"/>
    <property type="match status" value="1"/>
</dbReference>
<evidence type="ECO:0000259" key="8">
    <source>
        <dbReference type="PROSITE" id="PS51515"/>
    </source>
</evidence>
<name>A0A0D6EU87_SPOSA</name>
<evidence type="ECO:0000313" key="9">
    <source>
        <dbReference type="EMBL" id="CEQ43150.1"/>
    </source>
</evidence>
<evidence type="ECO:0000313" key="10">
    <source>
        <dbReference type="Proteomes" id="UP000243876"/>
    </source>
</evidence>
<dbReference type="Gene3D" id="3.40.50.150">
    <property type="entry name" value="Vaccinia Virus protein VP39"/>
    <property type="match status" value="1"/>
</dbReference>
<feature type="domain" description="Bin3-type SAM" evidence="8">
    <location>
        <begin position="79"/>
        <end position="280"/>
    </location>
</feature>
<feature type="compositionally biased region" description="Low complexity" evidence="7">
    <location>
        <begin position="60"/>
        <end position="69"/>
    </location>
</feature>
<dbReference type="GO" id="GO:0008171">
    <property type="term" value="F:O-methyltransferase activity"/>
    <property type="evidence" value="ECO:0007669"/>
    <property type="project" value="UniProtKB-UniRule"/>
</dbReference>
<dbReference type="CDD" id="cd02440">
    <property type="entry name" value="AdoMet_MTases"/>
    <property type="match status" value="1"/>
</dbReference>
<organism evidence="9 10">
    <name type="scientific">Sporidiobolus salmonicolor</name>
    <name type="common">Yeast-like fungus</name>
    <name type="synonym">Sporobolomyces salmonicolor</name>
    <dbReference type="NCBI Taxonomy" id="5005"/>
    <lineage>
        <taxon>Eukaryota</taxon>
        <taxon>Fungi</taxon>
        <taxon>Dikarya</taxon>
        <taxon>Basidiomycota</taxon>
        <taxon>Pucciniomycotina</taxon>
        <taxon>Microbotryomycetes</taxon>
        <taxon>Sporidiobolales</taxon>
        <taxon>Sporidiobolaceae</taxon>
        <taxon>Sporobolomyces</taxon>
    </lineage>
</organism>
<dbReference type="GO" id="GO:0017069">
    <property type="term" value="F:snRNA binding"/>
    <property type="evidence" value="ECO:0007669"/>
    <property type="project" value="TreeGrafter"/>
</dbReference>
<evidence type="ECO:0000256" key="4">
    <source>
        <dbReference type="ARBA" id="ARBA00022691"/>
    </source>
</evidence>
<keyword evidence="3 6" id="KW-0808">Transferase</keyword>
<keyword evidence="10" id="KW-1185">Reference proteome</keyword>
<gene>
    <name evidence="9" type="primary">SPOSA6832_05040</name>
</gene>
<dbReference type="PANTHER" id="PTHR12315:SF0">
    <property type="entry name" value="7SK SNRNA METHYLPHOSPHATE CAPPING ENZYME"/>
    <property type="match status" value="1"/>
</dbReference>
<protein>
    <recommendedName>
        <fullName evidence="6">RNA methyltransferase</fullName>
        <ecNumber evidence="6">2.1.1.-</ecNumber>
    </recommendedName>
</protein>
<accession>A0A0D6EU87</accession>
<dbReference type="InterPro" id="IPR010675">
    <property type="entry name" value="Bin3_C"/>
</dbReference>
<evidence type="ECO:0000256" key="3">
    <source>
        <dbReference type="ARBA" id="ARBA00022679"/>
    </source>
</evidence>